<sequence length="47" mass="5067">MQIPCVCEGKASRFLSQSLLPSQACKPKLIGKHTGTHKALSMLIARS</sequence>
<evidence type="ECO:0000313" key="1">
    <source>
        <dbReference type="EMBL" id="KFW81854.1"/>
    </source>
</evidence>
<name>A0A093SGJ8_9PASS</name>
<dbReference type="EMBL" id="KL671375">
    <property type="protein sequence ID" value="KFW81854.1"/>
    <property type="molecule type" value="Genomic_DNA"/>
</dbReference>
<dbReference type="AlphaFoldDB" id="A0A093SGJ8"/>
<organism evidence="1 2">
    <name type="scientific">Manacus vitellinus</name>
    <name type="common">golden-collared manakin</name>
    <dbReference type="NCBI Taxonomy" id="328815"/>
    <lineage>
        <taxon>Eukaryota</taxon>
        <taxon>Metazoa</taxon>
        <taxon>Chordata</taxon>
        <taxon>Craniata</taxon>
        <taxon>Vertebrata</taxon>
        <taxon>Euteleostomi</taxon>
        <taxon>Archelosauria</taxon>
        <taxon>Archosauria</taxon>
        <taxon>Dinosauria</taxon>
        <taxon>Saurischia</taxon>
        <taxon>Theropoda</taxon>
        <taxon>Coelurosauria</taxon>
        <taxon>Aves</taxon>
        <taxon>Neognathae</taxon>
        <taxon>Neoaves</taxon>
        <taxon>Telluraves</taxon>
        <taxon>Australaves</taxon>
        <taxon>Passeriformes</taxon>
        <taxon>Pipridae</taxon>
        <taxon>Manacus</taxon>
    </lineage>
</organism>
<dbReference type="Proteomes" id="UP000053258">
    <property type="component" value="Unassembled WGS sequence"/>
</dbReference>
<evidence type="ECO:0000313" key="2">
    <source>
        <dbReference type="Proteomes" id="UP000053258"/>
    </source>
</evidence>
<dbReference type="OrthoDB" id="9238640at2759"/>
<accession>A0A093SGJ8</accession>
<gene>
    <name evidence="1" type="ORF">N305_01049</name>
</gene>
<keyword evidence="2" id="KW-1185">Reference proteome</keyword>
<protein>
    <submittedName>
        <fullName evidence="1">Uncharacterized protein</fullName>
    </submittedName>
</protein>
<reference evidence="1 2" key="1">
    <citation type="submission" date="2014-06" db="EMBL/GenBank/DDBJ databases">
        <title>Genome evolution of avian class.</title>
        <authorList>
            <person name="Zhang G."/>
            <person name="Li C."/>
        </authorList>
    </citation>
    <scope>NUCLEOTIDE SEQUENCE [LARGE SCALE GENOMIC DNA]</scope>
    <source>
        <strain evidence="1">BGI_N305</strain>
    </source>
</reference>
<proteinExistence type="predicted"/>